<dbReference type="VEuPathDB" id="FungiDB:AeMF1_006621"/>
<dbReference type="EMBL" id="VJMJ01000074">
    <property type="protein sequence ID" value="KAF0738452.1"/>
    <property type="molecule type" value="Genomic_DNA"/>
</dbReference>
<accession>A0A6G0XDZ1</accession>
<dbReference type="Proteomes" id="UP000481153">
    <property type="component" value="Unassembled WGS sequence"/>
</dbReference>
<proteinExistence type="predicted"/>
<dbReference type="AlphaFoldDB" id="A0A6G0XDZ1"/>
<evidence type="ECO:0008006" key="3">
    <source>
        <dbReference type="Google" id="ProtNLM"/>
    </source>
</evidence>
<sequence length="190" mass="21190">MTKCLFNECSNTAEPHSVKCKFHRSRSKCVEANCLNQAYARGRCVRHGAKKRCIVEACAQNRRFGGFCSKHAQNHRKKKCGVDGCERQPHAKGKCVRHGGGRFCKTEGCTAHARIGAFCARHADKDSQRKKANLEPITAQKLEAPDELDLAILNDLTRDIDYMTPPFNYISTSSPISEICGGFKLDLTMQ</sequence>
<protein>
    <recommendedName>
        <fullName evidence="3">WRKY transcription factor 19</fullName>
    </recommendedName>
</protein>
<gene>
    <name evidence="1" type="ORF">Ae201684_005683</name>
</gene>
<dbReference type="PANTHER" id="PTHR31827">
    <property type="entry name" value="EMB|CAB89363.1"/>
    <property type="match status" value="1"/>
</dbReference>
<reference evidence="1 2" key="1">
    <citation type="submission" date="2019-07" db="EMBL/GenBank/DDBJ databases">
        <title>Genomics analysis of Aphanomyces spp. identifies a new class of oomycete effector associated with host adaptation.</title>
        <authorList>
            <person name="Gaulin E."/>
        </authorList>
    </citation>
    <scope>NUCLEOTIDE SEQUENCE [LARGE SCALE GENOMIC DNA]</scope>
    <source>
        <strain evidence="1 2">ATCC 201684</strain>
    </source>
</reference>
<keyword evidence="2" id="KW-1185">Reference proteome</keyword>
<name>A0A6G0XDZ1_9STRA</name>
<dbReference type="PANTHER" id="PTHR31827:SF1">
    <property type="entry name" value="EMB|CAB89363.1"/>
    <property type="match status" value="1"/>
</dbReference>
<evidence type="ECO:0000313" key="1">
    <source>
        <dbReference type="EMBL" id="KAF0738452.1"/>
    </source>
</evidence>
<comment type="caution">
    <text evidence="1">The sequence shown here is derived from an EMBL/GenBank/DDBJ whole genome shotgun (WGS) entry which is preliminary data.</text>
</comment>
<organism evidence="1 2">
    <name type="scientific">Aphanomyces euteiches</name>
    <dbReference type="NCBI Taxonomy" id="100861"/>
    <lineage>
        <taxon>Eukaryota</taxon>
        <taxon>Sar</taxon>
        <taxon>Stramenopiles</taxon>
        <taxon>Oomycota</taxon>
        <taxon>Saprolegniomycetes</taxon>
        <taxon>Saprolegniales</taxon>
        <taxon>Verrucalvaceae</taxon>
        <taxon>Aphanomyces</taxon>
    </lineage>
</organism>
<evidence type="ECO:0000313" key="2">
    <source>
        <dbReference type="Proteomes" id="UP000481153"/>
    </source>
</evidence>